<comment type="subcellular location">
    <subcellularLocation>
        <location evidence="1">Cell membrane</location>
        <topology evidence="1">Multi-pass membrane protein</topology>
    </subcellularLocation>
</comment>
<keyword evidence="5 7" id="KW-1133">Transmembrane helix</keyword>
<keyword evidence="2" id="KW-0813">Transport</keyword>
<feature type="transmembrane region" description="Helical" evidence="7">
    <location>
        <begin position="283"/>
        <end position="301"/>
    </location>
</feature>
<evidence type="ECO:0000313" key="8">
    <source>
        <dbReference type="EMBL" id="UTH13111.1"/>
    </source>
</evidence>
<keyword evidence="6 7" id="KW-0472">Membrane</keyword>
<dbReference type="PANTHER" id="PTHR43266:SF2">
    <property type="entry name" value="MAJOR FACILITATOR SUPERFAMILY (MFS) PROFILE DOMAIN-CONTAINING PROTEIN"/>
    <property type="match status" value="1"/>
</dbReference>
<accession>A0A9Q9BP39</accession>
<dbReference type="AlphaFoldDB" id="A0A9Q9BP39"/>
<dbReference type="GO" id="GO:0005886">
    <property type="term" value="C:plasma membrane"/>
    <property type="evidence" value="ECO:0007669"/>
    <property type="project" value="UniProtKB-SubCell"/>
</dbReference>
<evidence type="ECO:0000256" key="6">
    <source>
        <dbReference type="ARBA" id="ARBA00023136"/>
    </source>
</evidence>
<dbReference type="Gene3D" id="1.20.1250.20">
    <property type="entry name" value="MFS general substrate transporter like domains"/>
    <property type="match status" value="1"/>
</dbReference>
<name>A0A9Q9BP39_9STAP</name>
<evidence type="ECO:0000256" key="1">
    <source>
        <dbReference type="ARBA" id="ARBA00004651"/>
    </source>
</evidence>
<proteinExistence type="predicted"/>
<sequence length="393" mass="45125">MKNRLNFVLYIMGGSISTTGDVLSNMGILFLSYEISKSVKMTSIVGAFETMPFIVFGLIGGVVADWYLKKELLITVQLIRIPIMIIFVYLMSINQINISYLIFYVMLLSLCSCFYNPAHRALLPQISQDDNLIKINSIYDASIRITTICALLLSGVLLTRFDLITFFIIDLFTFFISLSTLVFIRSSEIKVKSQKTIKRIKEDLLEFVKYIKYNEEIKHLFLFTFIMVFLNTWLFDVGFLMLVKQTSEKANSDFSFYKGFYSFCAIFINIFIPIVFKKQSIHTYILGSFIWGSGFFIMSLNQSKINIYFSLIIISAGLILSSMTRSYLIQTKIEPFMHARGFSFNAVLLYTSNTLSLLSFGFTSEVFNIQAIYVIASSLMMLSSISFFILRRT</sequence>
<dbReference type="InterPro" id="IPR010290">
    <property type="entry name" value="TM_effector"/>
</dbReference>
<evidence type="ECO:0000256" key="3">
    <source>
        <dbReference type="ARBA" id="ARBA00022475"/>
    </source>
</evidence>
<feature type="transmembrane region" description="Helical" evidence="7">
    <location>
        <begin position="7"/>
        <end position="31"/>
    </location>
</feature>
<dbReference type="Pfam" id="PF05977">
    <property type="entry name" value="MFS_3"/>
    <property type="match status" value="1"/>
</dbReference>
<dbReference type="RefSeq" id="WP_254249601.1">
    <property type="nucleotide sequence ID" value="NZ_CP073809.1"/>
</dbReference>
<feature type="transmembrane region" description="Helical" evidence="7">
    <location>
        <begin position="164"/>
        <end position="184"/>
    </location>
</feature>
<feature type="transmembrane region" description="Helical" evidence="7">
    <location>
        <begin position="341"/>
        <end position="363"/>
    </location>
</feature>
<dbReference type="SUPFAM" id="SSF103473">
    <property type="entry name" value="MFS general substrate transporter"/>
    <property type="match status" value="1"/>
</dbReference>
<evidence type="ECO:0000256" key="4">
    <source>
        <dbReference type="ARBA" id="ARBA00022692"/>
    </source>
</evidence>
<gene>
    <name evidence="8" type="ORF">KFV11_07490</name>
</gene>
<reference evidence="8" key="1">
    <citation type="submission" date="2021-04" db="EMBL/GenBank/DDBJ databases">
        <title>Complete Genome Sequences of Macrococcus spp. from dog and cattle.</title>
        <authorList>
            <person name="Schwendener S."/>
            <person name="Perreten V."/>
        </authorList>
    </citation>
    <scope>NUCLEOTIDE SEQUENCE</scope>
    <source>
        <strain evidence="8">Epi0143-OL</strain>
    </source>
</reference>
<dbReference type="PANTHER" id="PTHR43266">
    <property type="entry name" value="MACROLIDE-EFFLUX PROTEIN"/>
    <property type="match status" value="1"/>
</dbReference>
<feature type="transmembrane region" description="Helical" evidence="7">
    <location>
        <begin position="307"/>
        <end position="329"/>
    </location>
</feature>
<feature type="transmembrane region" description="Helical" evidence="7">
    <location>
        <begin position="255"/>
        <end position="276"/>
    </location>
</feature>
<keyword evidence="4 7" id="KW-0812">Transmembrane</keyword>
<dbReference type="EMBL" id="CP073809">
    <property type="protein sequence ID" value="UTH13111.1"/>
    <property type="molecule type" value="Genomic_DNA"/>
</dbReference>
<dbReference type="CDD" id="cd06173">
    <property type="entry name" value="MFS_MefA_like"/>
    <property type="match status" value="1"/>
</dbReference>
<protein>
    <submittedName>
        <fullName evidence="8">MFS transporter</fullName>
    </submittedName>
</protein>
<dbReference type="Proteomes" id="UP001057381">
    <property type="component" value="Chromosome"/>
</dbReference>
<feature type="transmembrane region" description="Helical" evidence="7">
    <location>
        <begin position="369"/>
        <end position="390"/>
    </location>
</feature>
<evidence type="ECO:0000313" key="9">
    <source>
        <dbReference type="Proteomes" id="UP001057381"/>
    </source>
</evidence>
<feature type="transmembrane region" description="Helical" evidence="7">
    <location>
        <begin position="51"/>
        <end position="68"/>
    </location>
</feature>
<evidence type="ECO:0000256" key="7">
    <source>
        <dbReference type="SAM" id="Phobius"/>
    </source>
</evidence>
<feature type="transmembrane region" description="Helical" evidence="7">
    <location>
        <begin position="220"/>
        <end position="243"/>
    </location>
</feature>
<evidence type="ECO:0000256" key="2">
    <source>
        <dbReference type="ARBA" id="ARBA00022448"/>
    </source>
</evidence>
<evidence type="ECO:0000256" key="5">
    <source>
        <dbReference type="ARBA" id="ARBA00022989"/>
    </source>
</evidence>
<organism evidence="8 9">
    <name type="scientific">Macrococcus equipercicus</name>
    <dbReference type="NCBI Taxonomy" id="69967"/>
    <lineage>
        <taxon>Bacteria</taxon>
        <taxon>Bacillati</taxon>
        <taxon>Bacillota</taxon>
        <taxon>Bacilli</taxon>
        <taxon>Bacillales</taxon>
        <taxon>Staphylococcaceae</taxon>
        <taxon>Macrococcus</taxon>
    </lineage>
</organism>
<keyword evidence="3" id="KW-1003">Cell membrane</keyword>
<dbReference type="InterPro" id="IPR036259">
    <property type="entry name" value="MFS_trans_sf"/>
</dbReference>
<dbReference type="KEGG" id="mequ:KFV11_07490"/>